<comment type="caution">
    <text evidence="2">The sequence shown here is derived from an EMBL/GenBank/DDBJ whole genome shotgun (WGS) entry which is preliminary data.</text>
</comment>
<evidence type="ECO:0000313" key="3">
    <source>
        <dbReference type="Proteomes" id="UP000494256"/>
    </source>
</evidence>
<evidence type="ECO:0000313" key="2">
    <source>
        <dbReference type="EMBL" id="CAB3230145.1"/>
    </source>
</evidence>
<dbReference type="EMBL" id="CADEBD010000287">
    <property type="protein sequence ID" value="CAB3230145.1"/>
    <property type="molecule type" value="Genomic_DNA"/>
</dbReference>
<reference evidence="2 3" key="1">
    <citation type="submission" date="2020-04" db="EMBL/GenBank/DDBJ databases">
        <authorList>
            <person name="Wallbank WR R."/>
            <person name="Pardo Diaz C."/>
            <person name="Kozak K."/>
            <person name="Martin S."/>
            <person name="Jiggins C."/>
            <person name="Moest M."/>
            <person name="Warren A I."/>
            <person name="Byers J.R.P. K."/>
            <person name="Montejo-Kovacevich G."/>
            <person name="Yen C E."/>
        </authorList>
    </citation>
    <scope>NUCLEOTIDE SEQUENCE [LARGE SCALE GENOMIC DNA]</scope>
</reference>
<name>A0A8S0ZB69_ARCPL</name>
<protein>
    <submittedName>
        <fullName evidence="2">Uncharacterized protein</fullName>
    </submittedName>
</protein>
<accession>A0A8S0ZB69</accession>
<dbReference type="Proteomes" id="UP000494256">
    <property type="component" value="Unassembled WGS sequence"/>
</dbReference>
<dbReference type="AlphaFoldDB" id="A0A8S0ZB69"/>
<proteinExistence type="predicted"/>
<sequence>MRNCHRYGARACDIIRLRDRAQMARSAKNTRTRTGFHNATVSRERLLDGRSQLAAATSAPLAVRNNNVATGKHPPRIATMRSTDLTFA</sequence>
<feature type="region of interest" description="Disordered" evidence="1">
    <location>
        <begin position="66"/>
        <end position="88"/>
    </location>
</feature>
<dbReference type="OrthoDB" id="8866809at2759"/>
<organism evidence="2 3">
    <name type="scientific">Arctia plantaginis</name>
    <name type="common">Wood tiger moth</name>
    <name type="synonym">Phalaena plantaginis</name>
    <dbReference type="NCBI Taxonomy" id="874455"/>
    <lineage>
        <taxon>Eukaryota</taxon>
        <taxon>Metazoa</taxon>
        <taxon>Ecdysozoa</taxon>
        <taxon>Arthropoda</taxon>
        <taxon>Hexapoda</taxon>
        <taxon>Insecta</taxon>
        <taxon>Pterygota</taxon>
        <taxon>Neoptera</taxon>
        <taxon>Endopterygota</taxon>
        <taxon>Lepidoptera</taxon>
        <taxon>Glossata</taxon>
        <taxon>Ditrysia</taxon>
        <taxon>Noctuoidea</taxon>
        <taxon>Erebidae</taxon>
        <taxon>Arctiinae</taxon>
        <taxon>Arctia</taxon>
    </lineage>
</organism>
<gene>
    <name evidence="2" type="ORF">APLA_LOCUS4402</name>
</gene>
<evidence type="ECO:0000256" key="1">
    <source>
        <dbReference type="SAM" id="MobiDB-lite"/>
    </source>
</evidence>